<evidence type="ECO:0000256" key="14">
    <source>
        <dbReference type="ARBA" id="ARBA00023295"/>
    </source>
</evidence>
<dbReference type="FunFam" id="3.20.20.80:FF:000008">
    <property type="entry name" value="Glucan endo-1,3-beta-glucosidase 5"/>
    <property type="match status" value="1"/>
</dbReference>
<dbReference type="GO" id="GO:0005886">
    <property type="term" value="C:plasma membrane"/>
    <property type="evidence" value="ECO:0007669"/>
    <property type="project" value="UniProtKB-SubCell"/>
</dbReference>
<keyword evidence="12" id="KW-0325">Glycoprotein</keyword>
<accession>A0A8J5WP25</accession>
<evidence type="ECO:0000313" key="19">
    <source>
        <dbReference type="EMBL" id="KAG8094625.1"/>
    </source>
</evidence>
<dbReference type="EC" id="3.2.1.39" evidence="4"/>
<dbReference type="Pfam" id="PF07983">
    <property type="entry name" value="X8"/>
    <property type="match status" value="1"/>
</dbReference>
<dbReference type="Pfam" id="PF00332">
    <property type="entry name" value="Glyco_hydro_17"/>
    <property type="match status" value="1"/>
</dbReference>
<reference evidence="19" key="1">
    <citation type="journal article" date="2021" name="bioRxiv">
        <title>Whole Genome Assembly and Annotation of Northern Wild Rice, Zizania palustris L., Supports a Whole Genome Duplication in the Zizania Genus.</title>
        <authorList>
            <person name="Haas M."/>
            <person name="Kono T."/>
            <person name="Macchietto M."/>
            <person name="Millas R."/>
            <person name="McGilp L."/>
            <person name="Shao M."/>
            <person name="Duquette J."/>
            <person name="Hirsch C.N."/>
            <person name="Kimball J."/>
        </authorList>
    </citation>
    <scope>NUCLEOTIDE SEQUENCE</scope>
    <source>
        <tissue evidence="19">Fresh leaf tissue</tissue>
    </source>
</reference>
<dbReference type="InterPro" id="IPR012946">
    <property type="entry name" value="X8"/>
</dbReference>
<gene>
    <name evidence="19" type="ORF">GUJ93_ZPchr0012g21851</name>
</gene>
<comment type="subcellular location">
    <subcellularLocation>
        <location evidence="2">Cell membrane</location>
        <topology evidence="2">Lipid-anchor</topology>
        <topology evidence="2">GPI-anchor</topology>
    </subcellularLocation>
</comment>
<keyword evidence="9" id="KW-0611">Plant defense</keyword>
<evidence type="ECO:0000259" key="18">
    <source>
        <dbReference type="SMART" id="SM00768"/>
    </source>
</evidence>
<name>A0A8J5WP25_ZIZPA</name>
<evidence type="ECO:0000256" key="2">
    <source>
        <dbReference type="ARBA" id="ARBA00004609"/>
    </source>
</evidence>
<evidence type="ECO:0000256" key="9">
    <source>
        <dbReference type="ARBA" id="ARBA00022821"/>
    </source>
</evidence>
<keyword evidence="7 17" id="KW-0732">Signal</keyword>
<evidence type="ECO:0000256" key="1">
    <source>
        <dbReference type="ARBA" id="ARBA00000382"/>
    </source>
</evidence>
<keyword evidence="13" id="KW-0449">Lipoprotein</keyword>
<keyword evidence="5" id="KW-1003">Cell membrane</keyword>
<feature type="chain" id="PRO_5035315028" description="glucan endo-1,3-beta-D-glucosidase" evidence="17">
    <location>
        <begin position="30"/>
        <end position="485"/>
    </location>
</feature>
<dbReference type="GO" id="GO:0098552">
    <property type="term" value="C:side of membrane"/>
    <property type="evidence" value="ECO:0007669"/>
    <property type="project" value="UniProtKB-KW"/>
</dbReference>
<dbReference type="GO" id="GO:0042973">
    <property type="term" value="F:glucan endo-1,3-beta-D-glucosidase activity"/>
    <property type="evidence" value="ECO:0007669"/>
    <property type="project" value="UniProtKB-EC"/>
</dbReference>
<evidence type="ECO:0000256" key="15">
    <source>
        <dbReference type="RuleBase" id="RU004335"/>
    </source>
</evidence>
<sequence>MDRPLRLPAGVGAAALLLLLAVTSHAAAATAVDVGVNWGSQLSHPLLPSLVVQMLKENGISKVKLFDADPWPVGALVDSGIEVMLGIPNDMLETMNSYGDAEDWVKENVTSYGDKLKIKYVAVGNEPFLKAYNGSFMKTTFPALKNIQKALNEAGVGGKVKATVPLNADVYVSPDNKPSSGAFRADIEGLMTDMVKFLHDQGSPFVVNIYPFLSLYQSDDFPFEFAFVDGGKTIQDKGGISYSNVFDANYDTLVTALKKAGVPNLKVIVGEVGWPTDGDKNANVKLARRYYDGLLKKLAKKEGTPLRPGNMDVYMFGLFDEDMKSILPGNFERHWGIFTYDGKPKFAMDLSGQGNDKMLAAVPGVEYLPNKWCVFDDEVKDKSKLPGNIEYACASGDCTALGYGCSCNGLDEKSNISYAFNMYFQMQDQDVRACDFDGLAKVTDKNASARGCNFPIQVISAAGHAASTATVAASSALLALLMVLV</sequence>
<dbReference type="SMART" id="SM00768">
    <property type="entry name" value="X8"/>
    <property type="match status" value="1"/>
</dbReference>
<evidence type="ECO:0000256" key="11">
    <source>
        <dbReference type="ARBA" id="ARBA00023157"/>
    </source>
</evidence>
<dbReference type="AlphaFoldDB" id="A0A8J5WP25"/>
<evidence type="ECO:0000256" key="6">
    <source>
        <dbReference type="ARBA" id="ARBA00022622"/>
    </source>
</evidence>
<dbReference type="FunFam" id="1.20.58.1040:FF:000002">
    <property type="entry name" value="Glucan endo-1,3-beta-glucosidase 8"/>
    <property type="match status" value="1"/>
</dbReference>
<evidence type="ECO:0000256" key="10">
    <source>
        <dbReference type="ARBA" id="ARBA00023136"/>
    </source>
</evidence>
<keyword evidence="8 16" id="KW-0378">Hydrolase</keyword>
<keyword evidence="11" id="KW-1015">Disulfide bond</keyword>
<evidence type="ECO:0000256" key="3">
    <source>
        <dbReference type="ARBA" id="ARBA00008773"/>
    </source>
</evidence>
<dbReference type="InterPro" id="IPR000490">
    <property type="entry name" value="Glyco_hydro_17"/>
</dbReference>
<dbReference type="GO" id="GO:0006952">
    <property type="term" value="P:defense response"/>
    <property type="evidence" value="ECO:0007669"/>
    <property type="project" value="UniProtKB-KW"/>
</dbReference>
<protein>
    <recommendedName>
        <fullName evidence="4">glucan endo-1,3-beta-D-glucosidase</fullName>
        <ecNumber evidence="4">3.2.1.39</ecNumber>
    </recommendedName>
</protein>
<feature type="domain" description="X8" evidence="18">
    <location>
        <begin position="371"/>
        <end position="454"/>
    </location>
</feature>
<dbReference type="OrthoDB" id="408788at2759"/>
<evidence type="ECO:0000256" key="17">
    <source>
        <dbReference type="SAM" id="SignalP"/>
    </source>
</evidence>
<evidence type="ECO:0000256" key="12">
    <source>
        <dbReference type="ARBA" id="ARBA00023180"/>
    </source>
</evidence>
<evidence type="ECO:0000256" key="7">
    <source>
        <dbReference type="ARBA" id="ARBA00022729"/>
    </source>
</evidence>
<dbReference type="Proteomes" id="UP000729402">
    <property type="component" value="Unassembled WGS sequence"/>
</dbReference>
<comment type="similarity">
    <text evidence="3 15">Belongs to the glycosyl hydrolase 17 family.</text>
</comment>
<evidence type="ECO:0000256" key="8">
    <source>
        <dbReference type="ARBA" id="ARBA00022801"/>
    </source>
</evidence>
<dbReference type="EMBL" id="JAAALK010000080">
    <property type="protein sequence ID" value="KAG8094625.1"/>
    <property type="molecule type" value="Genomic_DNA"/>
</dbReference>
<evidence type="ECO:0000256" key="4">
    <source>
        <dbReference type="ARBA" id="ARBA00012780"/>
    </source>
</evidence>
<evidence type="ECO:0000256" key="16">
    <source>
        <dbReference type="RuleBase" id="RU004336"/>
    </source>
</evidence>
<keyword evidence="10" id="KW-0472">Membrane</keyword>
<dbReference type="InterPro" id="IPR044965">
    <property type="entry name" value="Glyco_hydro_17_plant"/>
</dbReference>
<keyword evidence="14 16" id="KW-0326">Glycosidase</keyword>
<keyword evidence="6" id="KW-0336">GPI-anchor</keyword>
<comment type="catalytic activity">
    <reaction evidence="1">
        <text>Hydrolysis of (1-&gt;3)-beta-D-glucosidic linkages in (1-&gt;3)-beta-D-glucans.</text>
        <dbReference type="EC" id="3.2.1.39"/>
    </reaction>
</comment>
<reference evidence="19" key="2">
    <citation type="submission" date="2021-02" db="EMBL/GenBank/DDBJ databases">
        <authorList>
            <person name="Kimball J.A."/>
            <person name="Haas M.W."/>
            <person name="Macchietto M."/>
            <person name="Kono T."/>
            <person name="Duquette J."/>
            <person name="Shao M."/>
        </authorList>
    </citation>
    <scope>NUCLEOTIDE SEQUENCE</scope>
    <source>
        <tissue evidence="19">Fresh leaf tissue</tissue>
    </source>
</reference>
<dbReference type="PANTHER" id="PTHR32227">
    <property type="entry name" value="GLUCAN ENDO-1,3-BETA-GLUCOSIDASE BG1-RELATED-RELATED"/>
    <property type="match status" value="1"/>
</dbReference>
<evidence type="ECO:0000313" key="20">
    <source>
        <dbReference type="Proteomes" id="UP000729402"/>
    </source>
</evidence>
<evidence type="ECO:0000256" key="5">
    <source>
        <dbReference type="ARBA" id="ARBA00022475"/>
    </source>
</evidence>
<keyword evidence="20" id="KW-1185">Reference proteome</keyword>
<organism evidence="19 20">
    <name type="scientific">Zizania palustris</name>
    <name type="common">Northern wild rice</name>
    <dbReference type="NCBI Taxonomy" id="103762"/>
    <lineage>
        <taxon>Eukaryota</taxon>
        <taxon>Viridiplantae</taxon>
        <taxon>Streptophyta</taxon>
        <taxon>Embryophyta</taxon>
        <taxon>Tracheophyta</taxon>
        <taxon>Spermatophyta</taxon>
        <taxon>Magnoliopsida</taxon>
        <taxon>Liliopsida</taxon>
        <taxon>Poales</taxon>
        <taxon>Poaceae</taxon>
        <taxon>BOP clade</taxon>
        <taxon>Oryzoideae</taxon>
        <taxon>Oryzeae</taxon>
        <taxon>Zizaniinae</taxon>
        <taxon>Zizania</taxon>
    </lineage>
</organism>
<dbReference type="PROSITE" id="PS00587">
    <property type="entry name" value="GLYCOSYL_HYDROL_F17"/>
    <property type="match status" value="1"/>
</dbReference>
<comment type="caution">
    <text evidence="19">The sequence shown here is derived from an EMBL/GenBank/DDBJ whole genome shotgun (WGS) entry which is preliminary data.</text>
</comment>
<feature type="signal peptide" evidence="17">
    <location>
        <begin position="1"/>
        <end position="29"/>
    </location>
</feature>
<proteinExistence type="inferred from homology"/>
<evidence type="ECO:0000256" key="13">
    <source>
        <dbReference type="ARBA" id="ARBA00023288"/>
    </source>
</evidence>
<dbReference type="GO" id="GO:0005975">
    <property type="term" value="P:carbohydrate metabolic process"/>
    <property type="evidence" value="ECO:0007669"/>
    <property type="project" value="InterPro"/>
</dbReference>